<dbReference type="EMBL" id="JBBMFP010000009">
    <property type="protein sequence ID" value="MEQ2431672.1"/>
    <property type="molecule type" value="Genomic_DNA"/>
</dbReference>
<name>A0ABV1DMV3_9FIRM</name>
<evidence type="ECO:0000313" key="2">
    <source>
        <dbReference type="Proteomes" id="UP001457898"/>
    </source>
</evidence>
<protein>
    <submittedName>
        <fullName evidence="1">Uncharacterized protein</fullName>
    </submittedName>
</protein>
<proteinExistence type="predicted"/>
<keyword evidence="2" id="KW-1185">Reference proteome</keyword>
<reference evidence="1 2" key="1">
    <citation type="submission" date="2024-03" db="EMBL/GenBank/DDBJ databases">
        <title>Human intestinal bacterial collection.</title>
        <authorList>
            <person name="Pauvert C."/>
            <person name="Hitch T.C.A."/>
            <person name="Clavel T."/>
        </authorList>
    </citation>
    <scope>NUCLEOTIDE SEQUENCE [LARGE SCALE GENOMIC DNA]</scope>
    <source>
        <strain evidence="1 2">CLA-SR-H028</strain>
    </source>
</reference>
<organism evidence="1 2">
    <name type="scientific">Blautia caccae</name>
    <dbReference type="NCBI Taxonomy" id="3133175"/>
    <lineage>
        <taxon>Bacteria</taxon>
        <taxon>Bacillati</taxon>
        <taxon>Bacillota</taxon>
        <taxon>Clostridia</taxon>
        <taxon>Lachnospirales</taxon>
        <taxon>Lachnospiraceae</taxon>
        <taxon>Blautia</taxon>
    </lineage>
</organism>
<gene>
    <name evidence="1" type="ORF">WMO65_11715</name>
</gene>
<accession>A0ABV1DMV3</accession>
<dbReference type="RefSeq" id="WP_187370522.1">
    <property type="nucleotide sequence ID" value="NZ_JBBMFP010000009.1"/>
</dbReference>
<evidence type="ECO:0000313" key="1">
    <source>
        <dbReference type="EMBL" id="MEQ2431672.1"/>
    </source>
</evidence>
<comment type="caution">
    <text evidence="1">The sequence shown here is derived from an EMBL/GenBank/DDBJ whole genome shotgun (WGS) entry which is preliminary data.</text>
</comment>
<dbReference type="Proteomes" id="UP001457898">
    <property type="component" value="Unassembled WGS sequence"/>
</dbReference>
<sequence length="85" mass="9699">MSRAPMLWIQGIWFQVLGLNPGDPVLVKCEGGKIIITKDEALQEQKAAKKAFLEVETHKLELKFAEEKKRLRQMCVADREARYGA</sequence>